<evidence type="ECO:0000256" key="11">
    <source>
        <dbReference type="SAM" id="MobiDB-lite"/>
    </source>
</evidence>
<evidence type="ECO:0000256" key="4">
    <source>
        <dbReference type="ARBA" id="ARBA00022553"/>
    </source>
</evidence>
<evidence type="ECO:0000256" key="7">
    <source>
        <dbReference type="ARBA" id="ARBA00022777"/>
    </source>
</evidence>
<dbReference type="InterPro" id="IPR050428">
    <property type="entry name" value="TCS_sensor_his_kinase"/>
</dbReference>
<dbReference type="STRING" id="299255.SAMN02745129_1164"/>
<evidence type="ECO:0000256" key="3">
    <source>
        <dbReference type="ARBA" id="ARBA00012438"/>
    </source>
</evidence>
<evidence type="ECO:0000259" key="14">
    <source>
        <dbReference type="PROSITE" id="PS50885"/>
    </source>
</evidence>
<dbReference type="GO" id="GO:0005886">
    <property type="term" value="C:plasma membrane"/>
    <property type="evidence" value="ECO:0007669"/>
    <property type="project" value="TreeGrafter"/>
</dbReference>
<keyword evidence="7 15" id="KW-0418">Kinase</keyword>
<feature type="domain" description="Histidine kinase" evidence="13">
    <location>
        <begin position="257"/>
        <end position="470"/>
    </location>
</feature>
<dbReference type="GO" id="GO:0000155">
    <property type="term" value="F:phosphorelay sensor kinase activity"/>
    <property type="evidence" value="ECO:0007669"/>
    <property type="project" value="InterPro"/>
</dbReference>
<dbReference type="Gene3D" id="3.30.565.10">
    <property type="entry name" value="Histidine kinase-like ATPase, C-terminal domain"/>
    <property type="match status" value="1"/>
</dbReference>
<evidence type="ECO:0000313" key="15">
    <source>
        <dbReference type="EMBL" id="SHG92485.1"/>
    </source>
</evidence>
<comment type="subcellular location">
    <subcellularLocation>
        <location evidence="2">Membrane</location>
    </subcellularLocation>
</comment>
<evidence type="ECO:0000256" key="5">
    <source>
        <dbReference type="ARBA" id="ARBA00022679"/>
    </source>
</evidence>
<dbReference type="EMBL" id="FQXG01000001">
    <property type="protein sequence ID" value="SHG92485.1"/>
    <property type="molecule type" value="Genomic_DNA"/>
</dbReference>
<protein>
    <recommendedName>
        <fullName evidence="3">histidine kinase</fullName>
        <ecNumber evidence="3">2.7.13.3</ecNumber>
    </recommendedName>
</protein>
<dbReference type="PROSITE" id="PS50885">
    <property type="entry name" value="HAMP"/>
    <property type="match status" value="1"/>
</dbReference>
<dbReference type="SMART" id="SM00388">
    <property type="entry name" value="HisKA"/>
    <property type="match status" value="1"/>
</dbReference>
<dbReference type="PANTHER" id="PTHR45436">
    <property type="entry name" value="SENSOR HISTIDINE KINASE YKOH"/>
    <property type="match status" value="1"/>
</dbReference>
<dbReference type="Gene3D" id="1.10.287.130">
    <property type="match status" value="1"/>
</dbReference>
<feature type="compositionally biased region" description="Low complexity" evidence="11">
    <location>
        <begin position="102"/>
        <end position="113"/>
    </location>
</feature>
<keyword evidence="10 12" id="KW-0472">Membrane</keyword>
<evidence type="ECO:0000256" key="2">
    <source>
        <dbReference type="ARBA" id="ARBA00004370"/>
    </source>
</evidence>
<dbReference type="AlphaFoldDB" id="A0A1M5NSR1"/>
<dbReference type="Pfam" id="PF02518">
    <property type="entry name" value="HATPase_c"/>
    <property type="match status" value="1"/>
</dbReference>
<keyword evidence="16" id="KW-1185">Reference proteome</keyword>
<dbReference type="InterPro" id="IPR036097">
    <property type="entry name" value="HisK_dim/P_sf"/>
</dbReference>
<dbReference type="InterPro" id="IPR036890">
    <property type="entry name" value="HATPase_C_sf"/>
</dbReference>
<dbReference type="Gene3D" id="6.10.340.10">
    <property type="match status" value="1"/>
</dbReference>
<proteinExistence type="predicted"/>
<dbReference type="SUPFAM" id="SSF158472">
    <property type="entry name" value="HAMP domain-like"/>
    <property type="match status" value="1"/>
</dbReference>
<accession>A0A1M5NSR1</accession>
<feature type="transmembrane region" description="Helical" evidence="12">
    <location>
        <begin position="12"/>
        <end position="35"/>
    </location>
</feature>
<dbReference type="CDD" id="cd06225">
    <property type="entry name" value="HAMP"/>
    <property type="match status" value="1"/>
</dbReference>
<organism evidence="15 16">
    <name type="scientific">Ferrimonas marina</name>
    <dbReference type="NCBI Taxonomy" id="299255"/>
    <lineage>
        <taxon>Bacteria</taxon>
        <taxon>Pseudomonadati</taxon>
        <taxon>Pseudomonadota</taxon>
        <taxon>Gammaproteobacteria</taxon>
        <taxon>Alteromonadales</taxon>
        <taxon>Ferrimonadaceae</taxon>
        <taxon>Ferrimonas</taxon>
    </lineage>
</organism>
<evidence type="ECO:0000256" key="6">
    <source>
        <dbReference type="ARBA" id="ARBA00022692"/>
    </source>
</evidence>
<evidence type="ECO:0000256" key="8">
    <source>
        <dbReference type="ARBA" id="ARBA00022989"/>
    </source>
</evidence>
<feature type="region of interest" description="Disordered" evidence="11">
    <location>
        <begin position="89"/>
        <end position="113"/>
    </location>
</feature>
<feature type="domain" description="HAMP" evidence="14">
    <location>
        <begin position="197"/>
        <end position="249"/>
    </location>
</feature>
<dbReference type="InterPro" id="IPR003594">
    <property type="entry name" value="HATPase_dom"/>
</dbReference>
<dbReference type="Pfam" id="PF00672">
    <property type="entry name" value="HAMP"/>
    <property type="match status" value="1"/>
</dbReference>
<dbReference type="PROSITE" id="PS50109">
    <property type="entry name" value="HIS_KIN"/>
    <property type="match status" value="1"/>
</dbReference>
<evidence type="ECO:0000256" key="9">
    <source>
        <dbReference type="ARBA" id="ARBA00023012"/>
    </source>
</evidence>
<reference evidence="15 16" key="1">
    <citation type="submission" date="2016-11" db="EMBL/GenBank/DDBJ databases">
        <authorList>
            <person name="Jaros S."/>
            <person name="Januszkiewicz K."/>
            <person name="Wedrychowicz H."/>
        </authorList>
    </citation>
    <scope>NUCLEOTIDE SEQUENCE [LARGE SCALE GENOMIC DNA]</scope>
    <source>
        <strain evidence="15 16">DSM 16917</strain>
    </source>
</reference>
<dbReference type="InterPro" id="IPR004358">
    <property type="entry name" value="Sig_transdc_His_kin-like_C"/>
</dbReference>
<dbReference type="EC" id="2.7.13.3" evidence="3"/>
<evidence type="ECO:0000256" key="10">
    <source>
        <dbReference type="ARBA" id="ARBA00023136"/>
    </source>
</evidence>
<dbReference type="SUPFAM" id="SSF47384">
    <property type="entry name" value="Homodimeric domain of signal transducing histidine kinase"/>
    <property type="match status" value="1"/>
</dbReference>
<evidence type="ECO:0000256" key="12">
    <source>
        <dbReference type="SAM" id="Phobius"/>
    </source>
</evidence>
<gene>
    <name evidence="15" type="ORF">SAMN02745129_1164</name>
</gene>
<dbReference type="SMART" id="SM00304">
    <property type="entry name" value="HAMP"/>
    <property type="match status" value="1"/>
</dbReference>
<keyword evidence="9" id="KW-0902">Two-component regulatory system</keyword>
<name>A0A1M5NSR1_9GAMM</name>
<keyword evidence="8 12" id="KW-1133">Transmembrane helix</keyword>
<dbReference type="Proteomes" id="UP000184268">
    <property type="component" value="Unassembled WGS sequence"/>
</dbReference>
<dbReference type="InterPro" id="IPR003661">
    <property type="entry name" value="HisK_dim/P_dom"/>
</dbReference>
<keyword evidence="4" id="KW-0597">Phosphoprotein</keyword>
<dbReference type="PRINTS" id="PR00344">
    <property type="entry name" value="BCTRLSENSOR"/>
</dbReference>
<dbReference type="SMART" id="SM00387">
    <property type="entry name" value="HATPase_c"/>
    <property type="match status" value="1"/>
</dbReference>
<dbReference type="InterPro" id="IPR003660">
    <property type="entry name" value="HAMP_dom"/>
</dbReference>
<keyword evidence="6 12" id="KW-0812">Transmembrane</keyword>
<keyword evidence="5" id="KW-0808">Transferase</keyword>
<dbReference type="SUPFAM" id="SSF55874">
    <property type="entry name" value="ATPase domain of HSP90 chaperone/DNA topoisomerase II/histidine kinase"/>
    <property type="match status" value="1"/>
</dbReference>
<dbReference type="PANTHER" id="PTHR45436:SF5">
    <property type="entry name" value="SENSOR HISTIDINE KINASE TRCS"/>
    <property type="match status" value="1"/>
</dbReference>
<dbReference type="CDD" id="cd00082">
    <property type="entry name" value="HisKA"/>
    <property type="match status" value="1"/>
</dbReference>
<evidence type="ECO:0000256" key="1">
    <source>
        <dbReference type="ARBA" id="ARBA00000085"/>
    </source>
</evidence>
<sequence>MIIGRNAHIMSLASKLILAFVGVTLVVLSATLLLARWSFERGFLEYVDAVQQSRLEQVAQELAERFQQDGGWQQVDSVVLARLLRGPVTELPPPPRGDHPPLGHAGPPPHQHQVQGTWLIDHQGQLVAGQPTDSLKAPITAGVWVQDQEVGRLNSAPRQALESPQETAFSRQQFSTSVLIALFSLGLALLVSTQLTRRLLAPVRRMASGVHAMTQGEFQYRLAEPRRDELGALMADLDHLAETLEQGRSARQRWLASISHELRTPTTILTGELEAIRDGIRPLDLEQIDSMAAEVARLRRLIDDLYQLSLSDVGGLRYQFAPLDLAELVKQRIASFDEAAKQAGVAIALTLPESVPLHGDATRLQQLVDNLISNSLAYTDPPGRLQVSLSVRSKQAVLVFADSSPGATEDECQQLFEPLYRLEPSRSRRAGGAGLGLAICHNIVVAHRGWIRAEPASLGGLAISVSLPIR</sequence>
<evidence type="ECO:0000259" key="13">
    <source>
        <dbReference type="PROSITE" id="PS50109"/>
    </source>
</evidence>
<comment type="catalytic activity">
    <reaction evidence="1">
        <text>ATP + protein L-histidine = ADP + protein N-phospho-L-histidine.</text>
        <dbReference type="EC" id="2.7.13.3"/>
    </reaction>
</comment>
<dbReference type="Pfam" id="PF00512">
    <property type="entry name" value="HisKA"/>
    <property type="match status" value="1"/>
</dbReference>
<evidence type="ECO:0000313" key="16">
    <source>
        <dbReference type="Proteomes" id="UP000184268"/>
    </source>
</evidence>
<dbReference type="InterPro" id="IPR005467">
    <property type="entry name" value="His_kinase_dom"/>
</dbReference>